<dbReference type="EMBL" id="CP001841">
    <property type="protein sequence ID" value="AEF83267.1"/>
    <property type="molecule type" value="Genomic_DNA"/>
</dbReference>
<keyword evidence="2" id="KW-1185">Reference proteome</keyword>
<dbReference type="HOGENOM" id="CLU_3334229_0_0_12"/>
<dbReference type="Proteomes" id="UP000009222">
    <property type="component" value="Chromosome"/>
</dbReference>
<reference evidence="2" key="1">
    <citation type="submission" date="2009-12" db="EMBL/GenBank/DDBJ databases">
        <title>Complete sequence of Treponema azotonutricium strain ZAS-9.</title>
        <authorList>
            <person name="Tetu S.G."/>
            <person name="Matson E."/>
            <person name="Ren Q."/>
            <person name="Seshadri R."/>
            <person name="Elbourne L."/>
            <person name="Hassan K.A."/>
            <person name="Durkin A."/>
            <person name="Radune D."/>
            <person name="Mohamoud Y."/>
            <person name="Shay R."/>
            <person name="Jin S."/>
            <person name="Zhang X."/>
            <person name="Lucey K."/>
            <person name="Ballor N.R."/>
            <person name="Ottesen E."/>
            <person name="Rosenthal R."/>
            <person name="Allen A."/>
            <person name="Leadbetter J.R."/>
            <person name="Paulsen I.T."/>
        </authorList>
    </citation>
    <scope>NUCLEOTIDE SEQUENCE [LARGE SCALE GENOMIC DNA]</scope>
    <source>
        <strain evidence="2">ATCC BAA-888 / DSM 13862 / ZAS-9</strain>
    </source>
</reference>
<dbReference type="AlphaFoldDB" id="F5YEB1"/>
<dbReference type="STRING" id="545695.TREAZ_0214"/>
<dbReference type="KEGG" id="taz:TREAZ_0214"/>
<dbReference type="InParanoid" id="F5YEB1"/>
<protein>
    <submittedName>
        <fullName evidence="1">Uncharacterized protein</fullName>
    </submittedName>
</protein>
<name>F5YEB1_LEAAZ</name>
<proteinExistence type="predicted"/>
<sequence length="38" mass="4370">MPVFLWALVIPGAVPVFNLCPFAKTILCDINHILHYRF</sequence>
<accession>F5YEB1</accession>
<reference evidence="1 2" key="2">
    <citation type="journal article" date="2011" name="ISME J.">
        <title>RNA-seq reveals cooperative metabolic interactions between two termite-gut spirochete species in co-culture.</title>
        <authorList>
            <person name="Rosenthal A.Z."/>
            <person name="Matson E.G."/>
            <person name="Eldar A."/>
            <person name="Leadbetter J.R."/>
        </authorList>
    </citation>
    <scope>NUCLEOTIDE SEQUENCE [LARGE SCALE GENOMIC DNA]</scope>
    <source>
        <strain evidence="2">ATCC BAA-888 / DSM 13862 / ZAS-9</strain>
    </source>
</reference>
<evidence type="ECO:0000313" key="1">
    <source>
        <dbReference type="EMBL" id="AEF83267.1"/>
    </source>
</evidence>
<evidence type="ECO:0000313" key="2">
    <source>
        <dbReference type="Proteomes" id="UP000009222"/>
    </source>
</evidence>
<organism evidence="1 2">
    <name type="scientific">Leadbettera azotonutricia (strain ATCC BAA-888 / DSM 13862 / ZAS-9)</name>
    <name type="common">Treponema azotonutricium</name>
    <dbReference type="NCBI Taxonomy" id="545695"/>
    <lineage>
        <taxon>Bacteria</taxon>
        <taxon>Pseudomonadati</taxon>
        <taxon>Spirochaetota</taxon>
        <taxon>Spirochaetia</taxon>
        <taxon>Spirochaetales</taxon>
        <taxon>Breznakiellaceae</taxon>
        <taxon>Leadbettera</taxon>
    </lineage>
</organism>
<gene>
    <name evidence="1" type="ordered locus">TREAZ_0214</name>
</gene>